<comment type="similarity">
    <text evidence="1">Belongs to the short-chain dehydrogenases/reductases (SDR) family.</text>
</comment>
<dbReference type="InterPro" id="IPR051687">
    <property type="entry name" value="Peroxisomal_Beta-Oxidation"/>
</dbReference>
<proteinExistence type="inferred from homology"/>
<feature type="region of interest" description="Disordered" evidence="3">
    <location>
        <begin position="318"/>
        <end position="339"/>
    </location>
</feature>
<dbReference type="PRINTS" id="PR00081">
    <property type="entry name" value="GDHRDH"/>
</dbReference>
<evidence type="ECO:0000256" key="3">
    <source>
        <dbReference type="SAM" id="MobiDB-lite"/>
    </source>
</evidence>
<name>A0A1W2CV02_KIBAR</name>
<dbReference type="OrthoDB" id="9808187at2"/>
<dbReference type="Gene3D" id="3.40.50.720">
    <property type="entry name" value="NAD(P)-binding Rossmann-like Domain"/>
    <property type="match status" value="1"/>
</dbReference>
<dbReference type="Proteomes" id="UP000192674">
    <property type="component" value="Unassembled WGS sequence"/>
</dbReference>
<reference evidence="5 6" key="1">
    <citation type="submission" date="2017-04" db="EMBL/GenBank/DDBJ databases">
        <authorList>
            <person name="Afonso C.L."/>
            <person name="Miller P.J."/>
            <person name="Scott M.A."/>
            <person name="Spackman E."/>
            <person name="Goraichik I."/>
            <person name="Dimitrov K.M."/>
            <person name="Suarez D.L."/>
            <person name="Swayne D.E."/>
        </authorList>
    </citation>
    <scope>NUCLEOTIDE SEQUENCE [LARGE SCALE GENOMIC DNA]</scope>
    <source>
        <strain evidence="5 6">DSM 43828</strain>
    </source>
</reference>
<feature type="compositionally biased region" description="Low complexity" evidence="3">
    <location>
        <begin position="318"/>
        <end position="328"/>
    </location>
</feature>
<dbReference type="PANTHER" id="PTHR45024:SF2">
    <property type="entry name" value="SCP2 DOMAIN-CONTAINING PROTEIN"/>
    <property type="match status" value="1"/>
</dbReference>
<gene>
    <name evidence="5" type="ORF">SAMN05661093_02499</name>
</gene>
<dbReference type="EMBL" id="FWXV01000002">
    <property type="protein sequence ID" value="SMC89065.1"/>
    <property type="molecule type" value="Genomic_DNA"/>
</dbReference>
<dbReference type="GO" id="GO:0016491">
    <property type="term" value="F:oxidoreductase activity"/>
    <property type="evidence" value="ECO:0007669"/>
    <property type="project" value="UniProtKB-KW"/>
</dbReference>
<dbReference type="SMART" id="SM00822">
    <property type="entry name" value="PKS_KR"/>
    <property type="match status" value="1"/>
</dbReference>
<evidence type="ECO:0000259" key="4">
    <source>
        <dbReference type="SMART" id="SM00822"/>
    </source>
</evidence>
<keyword evidence="6" id="KW-1185">Reference proteome</keyword>
<evidence type="ECO:0000256" key="2">
    <source>
        <dbReference type="ARBA" id="ARBA00023002"/>
    </source>
</evidence>
<keyword evidence="2" id="KW-0560">Oxidoreductase</keyword>
<dbReference type="InterPro" id="IPR002347">
    <property type="entry name" value="SDR_fam"/>
</dbReference>
<accession>A0A1W2CV02</accession>
<dbReference type="PANTHER" id="PTHR45024">
    <property type="entry name" value="DEHYDROGENASES, SHORT CHAIN"/>
    <property type="match status" value="1"/>
</dbReference>
<sequence length="413" mass="41704">MGALAGRVVLITGAGRGIGRAEALFFAAEGAKVVVNDPGVEPDGTGGDAAVAAAVADEIVARGGEAVANTDSVSDWDGAQRMVQTAIDTFGDLHVVVNNATIKADRAMTTMTESQFDDVVAVKLKGTFAVSRWAARYWQAQHAAGIRVDRAIVNTSSGSGLVNPLPGQANYAAANAGVAAMTISNALELARHGVRVNCISPSMARTRLTLEVPGVNADPQAIAPVAAYLATEDCPLTGQVLGVSAVPRAQVPAVGTVPSAQVPTVDAAPRGQVPAVDAAPRGQVPAAGALPSAQVPAVSTGPSAQVPVVSAVPRAQAPAVSAAPRAPSELGNERGGHPVPRLHGCTVTINNGWSPGAQVSRDGSPWTVAELGAALGELPFPDQFEKLAAALAGALGAAGREEIQRMIDAQLDK</sequence>
<dbReference type="RefSeq" id="WP_084426225.1">
    <property type="nucleotide sequence ID" value="NZ_FWXV01000002.1"/>
</dbReference>
<dbReference type="InterPro" id="IPR057326">
    <property type="entry name" value="KR_dom"/>
</dbReference>
<organism evidence="5 6">
    <name type="scientific">Kibdelosporangium aridum</name>
    <dbReference type="NCBI Taxonomy" id="2030"/>
    <lineage>
        <taxon>Bacteria</taxon>
        <taxon>Bacillati</taxon>
        <taxon>Actinomycetota</taxon>
        <taxon>Actinomycetes</taxon>
        <taxon>Pseudonocardiales</taxon>
        <taxon>Pseudonocardiaceae</taxon>
        <taxon>Kibdelosporangium</taxon>
    </lineage>
</organism>
<dbReference type="SUPFAM" id="SSF51735">
    <property type="entry name" value="NAD(P)-binding Rossmann-fold domains"/>
    <property type="match status" value="1"/>
</dbReference>
<evidence type="ECO:0000313" key="6">
    <source>
        <dbReference type="Proteomes" id="UP000192674"/>
    </source>
</evidence>
<dbReference type="AlphaFoldDB" id="A0A1W2CV02"/>
<evidence type="ECO:0000313" key="5">
    <source>
        <dbReference type="EMBL" id="SMC89065.1"/>
    </source>
</evidence>
<dbReference type="InterPro" id="IPR036291">
    <property type="entry name" value="NAD(P)-bd_dom_sf"/>
</dbReference>
<protein>
    <submittedName>
        <fullName evidence="5">NAD(P)-dependent dehydrogenase, short-chain alcohol dehydrogenase family</fullName>
    </submittedName>
</protein>
<feature type="domain" description="Ketoreductase" evidence="4">
    <location>
        <begin position="7"/>
        <end position="202"/>
    </location>
</feature>
<evidence type="ECO:0000256" key="1">
    <source>
        <dbReference type="ARBA" id="ARBA00006484"/>
    </source>
</evidence>
<dbReference type="Pfam" id="PF00106">
    <property type="entry name" value="adh_short"/>
    <property type="match status" value="1"/>
</dbReference>